<dbReference type="OrthoDB" id="9813261at2"/>
<feature type="active site" evidence="13">
    <location>
        <position position="18"/>
    </location>
</feature>
<dbReference type="InterPro" id="IPR016185">
    <property type="entry name" value="PreATP-grasp_dom_sf"/>
</dbReference>
<evidence type="ECO:0000256" key="15">
    <source>
        <dbReference type="PIRSR" id="PIRSR039102-3"/>
    </source>
</evidence>
<dbReference type="PROSITE" id="PS00844">
    <property type="entry name" value="DALA_DALA_LIGASE_2"/>
    <property type="match status" value="1"/>
</dbReference>
<dbReference type="InterPro" id="IPR005905">
    <property type="entry name" value="D_ala_D_ala"/>
</dbReference>
<sequence length="353" mass="38807">MSKSKTKVCVIFGGVSGEHNVSIQSAITVVNALKQGENANRFEVISLYIDSQGRWMNNNVAKEVLSNGRKPSTNETPENLSSQGFRYFPEDIEEIDVWFPVLHGPNGEDGTIQGLLKLTGKPFVGSGVLGSALGMDKIAMKIAFASANLPQVKYFSINKNELINPHAHSLFIKRIEAKLGYPCFIKPANLGSSVGITKAYNKQQLIEGLNIAANHDPRIVIEESVTGRELECGVLGKEKMIASTVGEVKHQSDWYDYQAKYSGVSSEVLIPAPISEEISKKIQELSLLACKAISVEGIARVDFFYKEDTNHVLINEINTLPGFTMQSMYPMLWNQSGLNIEKLVAILVETAQD</sequence>
<dbReference type="FunFam" id="3.30.470.20:FF:000008">
    <property type="entry name" value="D-alanine--D-alanine ligase"/>
    <property type="match status" value="1"/>
</dbReference>
<evidence type="ECO:0000259" key="17">
    <source>
        <dbReference type="PROSITE" id="PS50975"/>
    </source>
</evidence>
<dbReference type="EC" id="6.3.2.4" evidence="12"/>
<comment type="function">
    <text evidence="12">Cell wall formation.</text>
</comment>
<dbReference type="PROSITE" id="PS50975">
    <property type="entry name" value="ATP_GRASP"/>
    <property type="match status" value="1"/>
</dbReference>
<feature type="binding site" evidence="14">
    <location>
        <begin position="315"/>
        <end position="316"/>
    </location>
    <ligand>
        <name>ATP</name>
        <dbReference type="ChEBI" id="CHEBI:30616"/>
    </ligand>
</feature>
<keyword evidence="8 12" id="KW-0133">Cell shape</keyword>
<evidence type="ECO:0000256" key="14">
    <source>
        <dbReference type="PIRSR" id="PIRSR039102-2"/>
    </source>
</evidence>
<evidence type="ECO:0000256" key="1">
    <source>
        <dbReference type="ARBA" id="ARBA00001936"/>
    </source>
</evidence>
<keyword evidence="11 12" id="KW-0961">Cell wall biogenesis/degradation</keyword>
<feature type="binding site" evidence="14">
    <location>
        <begin position="184"/>
        <end position="186"/>
    </location>
    <ligand>
        <name>ATP</name>
        <dbReference type="ChEBI" id="CHEBI:30616"/>
    </ligand>
</feature>
<evidence type="ECO:0000256" key="3">
    <source>
        <dbReference type="ARBA" id="ARBA00022598"/>
    </source>
</evidence>
<comment type="pathway">
    <text evidence="12">Cell wall biogenesis; peptidoglycan biosynthesis.</text>
</comment>
<dbReference type="PIRSF" id="PIRSF039102">
    <property type="entry name" value="Ddl/VanB"/>
    <property type="match status" value="1"/>
</dbReference>
<keyword evidence="9 12" id="KW-0573">Peptidoglycan synthesis</keyword>
<gene>
    <name evidence="18" type="primary">ddlA</name>
    <name evidence="12" type="synonym">ddl</name>
    <name evidence="18" type="ordered locus">P9211_13541</name>
</gene>
<keyword evidence="7 15" id="KW-0460">Magnesium</keyword>
<keyword evidence="19" id="KW-1185">Reference proteome</keyword>
<dbReference type="Gene3D" id="3.30.470.20">
    <property type="entry name" value="ATP-grasp fold, B domain"/>
    <property type="match status" value="1"/>
</dbReference>
<dbReference type="NCBIfam" id="NF002528">
    <property type="entry name" value="PRK01966.1-4"/>
    <property type="match status" value="1"/>
</dbReference>
<evidence type="ECO:0000256" key="13">
    <source>
        <dbReference type="PIRSR" id="PIRSR039102-1"/>
    </source>
</evidence>
<dbReference type="HOGENOM" id="CLU_039268_0_0_3"/>
<dbReference type="PANTHER" id="PTHR23132:SF25">
    <property type="entry name" value="D-ALANINE--D-ALANINE LIGASE A"/>
    <property type="match status" value="1"/>
</dbReference>
<keyword evidence="12" id="KW-0963">Cytoplasm</keyword>
<dbReference type="GO" id="GO:0009252">
    <property type="term" value="P:peptidoglycan biosynthetic process"/>
    <property type="evidence" value="ECO:0007669"/>
    <property type="project" value="UniProtKB-UniRule"/>
</dbReference>
<dbReference type="Gene3D" id="3.30.1490.20">
    <property type="entry name" value="ATP-grasp fold, A domain"/>
    <property type="match status" value="1"/>
</dbReference>
<dbReference type="InterPro" id="IPR013815">
    <property type="entry name" value="ATP_grasp_subdomain_1"/>
</dbReference>
<feature type="binding site" evidence="15">
    <location>
        <position position="302"/>
    </location>
    <ligand>
        <name>Mg(2+)</name>
        <dbReference type="ChEBI" id="CHEBI:18420"/>
        <label>1</label>
    </ligand>
</feature>
<dbReference type="GO" id="GO:0071555">
    <property type="term" value="P:cell wall organization"/>
    <property type="evidence" value="ECO:0007669"/>
    <property type="project" value="UniProtKB-KW"/>
</dbReference>
<evidence type="ECO:0000256" key="4">
    <source>
        <dbReference type="ARBA" id="ARBA00022723"/>
    </source>
</evidence>
<evidence type="ECO:0000313" key="18">
    <source>
        <dbReference type="EMBL" id="ABX09285.1"/>
    </source>
</evidence>
<feature type="active site" evidence="13">
    <location>
        <position position="327"/>
    </location>
</feature>
<dbReference type="eggNOG" id="COG1181">
    <property type="taxonomic scope" value="Bacteria"/>
</dbReference>
<evidence type="ECO:0000256" key="5">
    <source>
        <dbReference type="ARBA" id="ARBA00022741"/>
    </source>
</evidence>
<evidence type="ECO:0000256" key="2">
    <source>
        <dbReference type="ARBA" id="ARBA00010871"/>
    </source>
</evidence>
<proteinExistence type="inferred from homology"/>
<dbReference type="SUPFAM" id="SSF56059">
    <property type="entry name" value="Glutathione synthetase ATP-binding domain-like"/>
    <property type="match status" value="1"/>
</dbReference>
<dbReference type="InterPro" id="IPR000291">
    <property type="entry name" value="D-Ala_lig_Van_CS"/>
</dbReference>
<dbReference type="AlphaFoldDB" id="A9BBS3"/>
<dbReference type="PANTHER" id="PTHR23132">
    <property type="entry name" value="D-ALANINE--D-ALANINE LIGASE"/>
    <property type="match status" value="1"/>
</dbReference>
<comment type="cofactor">
    <cofactor evidence="1">
        <name>Mn(2+)</name>
        <dbReference type="ChEBI" id="CHEBI:29035"/>
    </cofactor>
</comment>
<dbReference type="EMBL" id="CP000878">
    <property type="protein sequence ID" value="ABX09285.1"/>
    <property type="molecule type" value="Genomic_DNA"/>
</dbReference>
<evidence type="ECO:0000256" key="8">
    <source>
        <dbReference type="ARBA" id="ARBA00022960"/>
    </source>
</evidence>
<dbReference type="KEGG" id="pmj:P9211_13541"/>
<feature type="binding site" evidence="14">
    <location>
        <begin position="192"/>
        <end position="193"/>
    </location>
    <ligand>
        <name>ATP</name>
        <dbReference type="ChEBI" id="CHEBI:30616"/>
    </ligand>
</feature>
<comment type="subcellular location">
    <subcellularLocation>
        <location evidence="12">Cytoplasm</location>
    </subcellularLocation>
</comment>
<feature type="binding site" evidence="15">
    <location>
        <position position="318"/>
    </location>
    <ligand>
        <name>Mg(2+)</name>
        <dbReference type="ChEBI" id="CHEBI:18420"/>
        <label>2</label>
    </ligand>
</feature>
<accession>A9BBS3</accession>
<keyword evidence="6 16" id="KW-0067">ATP-binding</keyword>
<organism evidence="18 19">
    <name type="scientific">Prochlorococcus marinus (strain MIT 9211)</name>
    <dbReference type="NCBI Taxonomy" id="93059"/>
    <lineage>
        <taxon>Bacteria</taxon>
        <taxon>Bacillati</taxon>
        <taxon>Cyanobacteriota</taxon>
        <taxon>Cyanophyceae</taxon>
        <taxon>Synechococcales</taxon>
        <taxon>Prochlorococcaceae</taxon>
        <taxon>Prochlorococcus</taxon>
    </lineage>
</organism>
<reference evidence="18 19" key="1">
    <citation type="journal article" date="2007" name="PLoS Genet.">
        <title>Patterns and implications of gene gain and loss in the evolution of Prochlorococcus.</title>
        <authorList>
            <person name="Kettler G.C."/>
            <person name="Martiny A.C."/>
            <person name="Huang K."/>
            <person name="Zucker J."/>
            <person name="Coleman M.L."/>
            <person name="Rodrigue S."/>
            <person name="Chen F."/>
            <person name="Lapidus A."/>
            <person name="Ferriera S."/>
            <person name="Johnson J."/>
            <person name="Steglich C."/>
            <person name="Church G.M."/>
            <person name="Richardson P."/>
            <person name="Chisholm S.W."/>
        </authorList>
    </citation>
    <scope>NUCLEOTIDE SEQUENCE [LARGE SCALE GENOMIC DNA]</scope>
    <source>
        <strain evidence="19">MIT 9211</strain>
    </source>
</reference>
<dbReference type="InterPro" id="IPR011095">
    <property type="entry name" value="Dala_Dala_lig_C"/>
</dbReference>
<dbReference type="UniPathway" id="UPA00219"/>
<feature type="binding site" evidence="14">
    <location>
        <begin position="222"/>
        <end position="229"/>
    </location>
    <ligand>
        <name>ATP</name>
        <dbReference type="ChEBI" id="CHEBI:30616"/>
    </ligand>
</feature>
<keyword evidence="5 14" id="KW-0547">Nucleotide-binding</keyword>
<evidence type="ECO:0000256" key="10">
    <source>
        <dbReference type="ARBA" id="ARBA00023211"/>
    </source>
</evidence>
<dbReference type="Pfam" id="PF07478">
    <property type="entry name" value="Dala_Dala_lig_C"/>
    <property type="match status" value="1"/>
</dbReference>
<evidence type="ECO:0000256" key="6">
    <source>
        <dbReference type="ARBA" id="ARBA00022840"/>
    </source>
</evidence>
<feature type="binding site" evidence="14">
    <location>
        <position position="137"/>
    </location>
    <ligand>
        <name>ATP</name>
        <dbReference type="ChEBI" id="CHEBI:30616"/>
    </ligand>
</feature>
<dbReference type="GO" id="GO:0005829">
    <property type="term" value="C:cytosol"/>
    <property type="evidence" value="ECO:0007669"/>
    <property type="project" value="TreeGrafter"/>
</dbReference>
<dbReference type="Gene3D" id="3.40.50.20">
    <property type="match status" value="1"/>
</dbReference>
<keyword evidence="10 15" id="KW-0464">Manganese</keyword>
<dbReference type="GO" id="GO:0008716">
    <property type="term" value="F:D-alanine-D-alanine ligase activity"/>
    <property type="evidence" value="ECO:0007669"/>
    <property type="project" value="UniProtKB-UniRule"/>
</dbReference>
<dbReference type="PROSITE" id="PS00843">
    <property type="entry name" value="DALA_DALA_LIGASE_1"/>
    <property type="match status" value="1"/>
</dbReference>
<feature type="binding site" evidence="15">
    <location>
        <position position="316"/>
    </location>
    <ligand>
        <name>Mg(2+)</name>
        <dbReference type="ChEBI" id="CHEBI:18420"/>
        <label>1</label>
    </ligand>
</feature>
<dbReference type="STRING" id="93059.P9211_13541"/>
<feature type="domain" description="ATP-grasp" evidence="17">
    <location>
        <begin position="141"/>
        <end position="349"/>
    </location>
</feature>
<evidence type="ECO:0000313" key="19">
    <source>
        <dbReference type="Proteomes" id="UP000000788"/>
    </source>
</evidence>
<dbReference type="RefSeq" id="WP_012195906.1">
    <property type="nucleotide sequence ID" value="NC_009976.1"/>
</dbReference>
<evidence type="ECO:0000256" key="9">
    <source>
        <dbReference type="ARBA" id="ARBA00022984"/>
    </source>
</evidence>
<evidence type="ECO:0000256" key="7">
    <source>
        <dbReference type="ARBA" id="ARBA00022842"/>
    </source>
</evidence>
<feature type="binding site" evidence="15">
    <location>
        <position position="316"/>
    </location>
    <ligand>
        <name>Mg(2+)</name>
        <dbReference type="ChEBI" id="CHEBI:18420"/>
        <label>2</label>
    </ligand>
</feature>
<protein>
    <recommendedName>
        <fullName evidence="12">D-alanine--D-alanine ligase</fullName>
        <ecNumber evidence="12">6.3.2.4</ecNumber>
    </recommendedName>
    <alternativeName>
        <fullName evidence="12">D-Ala-D-Ala ligase</fullName>
    </alternativeName>
    <alternativeName>
        <fullName evidence="12">D-alanylalanine synthetase</fullName>
    </alternativeName>
</protein>
<dbReference type="Pfam" id="PF01820">
    <property type="entry name" value="Dala_Dala_lig_N"/>
    <property type="match status" value="1"/>
</dbReference>
<dbReference type="GO" id="GO:0008360">
    <property type="term" value="P:regulation of cell shape"/>
    <property type="evidence" value="ECO:0007669"/>
    <property type="project" value="UniProtKB-KW"/>
</dbReference>
<evidence type="ECO:0000256" key="16">
    <source>
        <dbReference type="PROSITE-ProRule" id="PRU00409"/>
    </source>
</evidence>
<dbReference type="HAMAP" id="MF_00047">
    <property type="entry name" value="Dala_Dala_lig"/>
    <property type="match status" value="1"/>
</dbReference>
<keyword evidence="4 15" id="KW-0479">Metal-binding</keyword>
<keyword evidence="3 12" id="KW-0436">Ligase</keyword>
<evidence type="ECO:0000256" key="11">
    <source>
        <dbReference type="ARBA" id="ARBA00023316"/>
    </source>
</evidence>
<dbReference type="InterPro" id="IPR011761">
    <property type="entry name" value="ATP-grasp"/>
</dbReference>
<feature type="active site" evidence="13">
    <location>
        <position position="192"/>
    </location>
</feature>
<evidence type="ECO:0000256" key="12">
    <source>
        <dbReference type="HAMAP-Rule" id="MF_00047"/>
    </source>
</evidence>
<comment type="catalytic activity">
    <reaction evidence="12">
        <text>2 D-alanine + ATP = D-alanyl-D-alanine + ADP + phosphate + H(+)</text>
        <dbReference type="Rhea" id="RHEA:11224"/>
        <dbReference type="ChEBI" id="CHEBI:15378"/>
        <dbReference type="ChEBI" id="CHEBI:30616"/>
        <dbReference type="ChEBI" id="CHEBI:43474"/>
        <dbReference type="ChEBI" id="CHEBI:57416"/>
        <dbReference type="ChEBI" id="CHEBI:57822"/>
        <dbReference type="ChEBI" id="CHEBI:456216"/>
        <dbReference type="EC" id="6.3.2.4"/>
    </reaction>
</comment>
<comment type="cofactor">
    <cofactor evidence="15">
        <name>Mg(2+)</name>
        <dbReference type="ChEBI" id="CHEBI:18420"/>
    </cofactor>
    <cofactor evidence="15">
        <name>Mn(2+)</name>
        <dbReference type="ChEBI" id="CHEBI:29035"/>
    </cofactor>
    <text evidence="15">Binds 2 magnesium or manganese ions per subunit.</text>
</comment>
<dbReference type="NCBIfam" id="TIGR01205">
    <property type="entry name" value="D_ala_D_alaTIGR"/>
    <property type="match status" value="1"/>
</dbReference>
<name>A9BBS3_PROM4</name>
<dbReference type="Proteomes" id="UP000000788">
    <property type="component" value="Chromosome"/>
</dbReference>
<dbReference type="SUPFAM" id="SSF52440">
    <property type="entry name" value="PreATP-grasp domain"/>
    <property type="match status" value="1"/>
</dbReference>
<comment type="similarity">
    <text evidence="2 12">Belongs to the D-alanine--D-alanine ligase family.</text>
</comment>
<dbReference type="InterPro" id="IPR011127">
    <property type="entry name" value="Dala_Dala_lig_N"/>
</dbReference>
<dbReference type="GO" id="GO:0005524">
    <property type="term" value="F:ATP binding"/>
    <property type="evidence" value="ECO:0007669"/>
    <property type="project" value="UniProtKB-UniRule"/>
</dbReference>
<dbReference type="GO" id="GO:0046872">
    <property type="term" value="F:metal ion binding"/>
    <property type="evidence" value="ECO:0007669"/>
    <property type="project" value="UniProtKB-KW"/>
</dbReference>